<dbReference type="Pfam" id="PF03009">
    <property type="entry name" value="GDPD"/>
    <property type="match status" value="1"/>
</dbReference>
<gene>
    <name evidence="2" type="ORF">EJK80_04320</name>
</gene>
<keyword evidence="3" id="KW-1185">Reference proteome</keyword>
<reference evidence="2 3" key="1">
    <citation type="submission" date="2019-06" db="EMBL/GenBank/DDBJ databases">
        <title>Draft genome of C. phoceense Strain 272.</title>
        <authorList>
            <person name="Pacheco L.G.C."/>
            <person name="Barberis C.M."/>
            <person name="Almuzara M.N."/>
            <person name="Traglia G.M."/>
            <person name="Santos C.S."/>
            <person name="Rocha D.J.P.G."/>
            <person name="Aguiar E.R.G.R."/>
            <person name="Vay C.A."/>
        </authorList>
    </citation>
    <scope>NUCLEOTIDE SEQUENCE [LARGE SCALE GENOMIC DNA]</scope>
    <source>
        <strain evidence="2 3">272</strain>
    </source>
</reference>
<dbReference type="PANTHER" id="PTHR46211:SF1">
    <property type="entry name" value="GLYCEROPHOSPHODIESTER PHOSPHODIESTERASE, CYTOPLASMIC"/>
    <property type="match status" value="1"/>
</dbReference>
<dbReference type="RefSeq" id="WP_066493495.1">
    <property type="nucleotide sequence ID" value="NZ_JADPQA010000001.1"/>
</dbReference>
<dbReference type="Proteomes" id="UP000318080">
    <property type="component" value="Unassembled WGS sequence"/>
</dbReference>
<comment type="caution">
    <text evidence="2">The sequence shown here is derived from an EMBL/GenBank/DDBJ whole genome shotgun (WGS) entry which is preliminary data.</text>
</comment>
<feature type="domain" description="GP-PDE" evidence="1">
    <location>
        <begin position="1"/>
        <end position="232"/>
    </location>
</feature>
<dbReference type="InterPro" id="IPR030395">
    <property type="entry name" value="GP_PDE_dom"/>
</dbReference>
<evidence type="ECO:0000313" key="3">
    <source>
        <dbReference type="Proteomes" id="UP000318080"/>
    </source>
</evidence>
<evidence type="ECO:0000259" key="1">
    <source>
        <dbReference type="PROSITE" id="PS51704"/>
    </source>
</evidence>
<sequence length="234" mass="26601">MHIVAHRGYSGKYPELSPSAFAKALELPIHGVECDVHLTRDGYLVVNHDSTLDRTSDRTGTIEKMDWADVRKADIGGGEHPLLLDELLEMVAPTGHHLYVETKHPSPFGDRVEEETVARLRHAGLSDDPRIHLISFSHRAIRTMSHLNPYMDRFYLRRDWERHLNRPDVLLSKPTGLGMSLLRAKMQPSAIGAYGLPTYLWTVDRPDDMRWAWANGVDILATNQPEVALHTLQY</sequence>
<accession>A0A540R9I6</accession>
<dbReference type="AlphaFoldDB" id="A0A540R9I6"/>
<dbReference type="STRING" id="1686286.GCA_900092335_00293"/>
<dbReference type="InterPro" id="IPR017946">
    <property type="entry name" value="PLC-like_Pdiesterase_TIM-brl"/>
</dbReference>
<proteinExistence type="predicted"/>
<dbReference type="SUPFAM" id="SSF51695">
    <property type="entry name" value="PLC-like phosphodiesterases"/>
    <property type="match status" value="1"/>
</dbReference>
<dbReference type="Gene3D" id="3.20.20.190">
    <property type="entry name" value="Phosphatidylinositol (PI) phosphodiesterase"/>
    <property type="match status" value="1"/>
</dbReference>
<organism evidence="2 3">
    <name type="scientific">Corynebacterium phoceense</name>
    <dbReference type="NCBI Taxonomy" id="1686286"/>
    <lineage>
        <taxon>Bacteria</taxon>
        <taxon>Bacillati</taxon>
        <taxon>Actinomycetota</taxon>
        <taxon>Actinomycetes</taxon>
        <taxon>Mycobacteriales</taxon>
        <taxon>Corynebacteriaceae</taxon>
        <taxon>Corynebacterium</taxon>
    </lineage>
</organism>
<dbReference type="GO" id="GO:0006629">
    <property type="term" value="P:lipid metabolic process"/>
    <property type="evidence" value="ECO:0007669"/>
    <property type="project" value="InterPro"/>
</dbReference>
<protein>
    <submittedName>
        <fullName evidence="2">Glycerophosphodiester phosphodiesterase</fullName>
    </submittedName>
</protein>
<dbReference type="PROSITE" id="PS51704">
    <property type="entry name" value="GP_PDE"/>
    <property type="match status" value="1"/>
</dbReference>
<dbReference type="GO" id="GO:0008081">
    <property type="term" value="F:phosphoric diester hydrolase activity"/>
    <property type="evidence" value="ECO:0007669"/>
    <property type="project" value="InterPro"/>
</dbReference>
<evidence type="ECO:0000313" key="2">
    <source>
        <dbReference type="EMBL" id="TQE44044.1"/>
    </source>
</evidence>
<dbReference type="PANTHER" id="PTHR46211">
    <property type="entry name" value="GLYCEROPHOSPHORYL DIESTER PHOSPHODIESTERASE"/>
    <property type="match status" value="1"/>
</dbReference>
<dbReference type="GeneID" id="79851649"/>
<name>A0A540R9I6_9CORY</name>
<dbReference type="EMBL" id="VHIR01000004">
    <property type="protein sequence ID" value="TQE44044.1"/>
    <property type="molecule type" value="Genomic_DNA"/>
</dbReference>